<keyword evidence="2 9" id="KW-0963">Cytoplasm</keyword>
<dbReference type="RefSeq" id="WP_098523319.1">
    <property type="nucleotide sequence ID" value="NZ_NUYJ01000077.1"/>
</dbReference>
<comment type="subunit">
    <text evidence="9">Homodimer.</text>
</comment>
<feature type="binding site" evidence="10">
    <location>
        <position position="109"/>
    </location>
    <ligand>
        <name>L-histidine</name>
        <dbReference type="ChEBI" id="CHEBI:57595"/>
    </ligand>
</feature>
<gene>
    <name evidence="9" type="primary">hisS</name>
    <name evidence="12" type="ORF">COK38_24065</name>
</gene>
<dbReference type="AlphaFoldDB" id="A0AA44Q614"/>
<feature type="binding site" evidence="10">
    <location>
        <begin position="80"/>
        <end position="82"/>
    </location>
    <ligand>
        <name>L-histidine</name>
        <dbReference type="ChEBI" id="CHEBI:57595"/>
    </ligand>
</feature>
<comment type="similarity">
    <text evidence="1 9">Belongs to the class-II aminoacyl-tRNA synthetase family.</text>
</comment>
<evidence type="ECO:0000256" key="1">
    <source>
        <dbReference type="ARBA" id="ARBA00008226"/>
    </source>
</evidence>
<sequence length="430" mass="48636">MDVRNVKGTKDYLPEEQLLRNKIKRVCEETFERYGCKPLETPTLNMYELMAYKYGGGAEILKEMYTLRDQGNRELALRYDLTIPYAKVVAMNPDIRLPFKRYEIGKVFRDGPIKQGRFREFIQCDVDIVGVESVMAEAELMAMAFDLFKTLNLDVIIQYNNRKLLAGILKSIEIPDEQTNDVILSLDKLEKIGVDGVRKDLQSRGIANDTIEVICNTVESCMTLKLDEFKQTFSNSLVTDGIDELQQLQQYLLALGIQNNTIFNPFLARGLTMYTGTVYEIFLADGSITSSIGSGGRYDNIIGAFRGDNIAYPTVGISFGLDVIYTALERKETKSTSADIFIIPIGTETKCLQIATQLRSNSTMRIELELAGRKLKRALNYANKENIPYVLIIGETEISTETIVLRNMKEGTEMKLPLSRIEDGTLKDYL</sequence>
<dbReference type="PANTHER" id="PTHR11476">
    <property type="entry name" value="HISTIDYL-TRNA SYNTHETASE"/>
    <property type="match status" value="1"/>
</dbReference>
<dbReference type="Gene3D" id="3.40.50.800">
    <property type="entry name" value="Anticodon-binding domain"/>
    <property type="match status" value="1"/>
</dbReference>
<dbReference type="Proteomes" id="UP000226357">
    <property type="component" value="Unassembled WGS sequence"/>
</dbReference>
<dbReference type="EC" id="6.1.1.21" evidence="9"/>
<feature type="binding site" evidence="10">
    <location>
        <position position="269"/>
    </location>
    <ligand>
        <name>L-histidine</name>
        <dbReference type="ChEBI" id="CHEBI:57595"/>
    </ligand>
</feature>
<dbReference type="NCBIfam" id="NF009085">
    <property type="entry name" value="PRK12420.1"/>
    <property type="match status" value="1"/>
</dbReference>
<keyword evidence="7 9" id="KW-0030">Aminoacyl-tRNA synthetase</keyword>
<dbReference type="PIRSF" id="PIRSF001549">
    <property type="entry name" value="His-tRNA_synth"/>
    <property type="match status" value="1"/>
</dbReference>
<name>A0AA44Q614_BACCE</name>
<dbReference type="FunFam" id="3.40.50.800:FF:000033">
    <property type="entry name" value="Histidine--tRNA ligase"/>
    <property type="match status" value="1"/>
</dbReference>
<evidence type="ECO:0000259" key="11">
    <source>
        <dbReference type="PROSITE" id="PS50862"/>
    </source>
</evidence>
<dbReference type="Pfam" id="PF03129">
    <property type="entry name" value="HGTP_anticodon"/>
    <property type="match status" value="1"/>
</dbReference>
<dbReference type="GO" id="GO:0005737">
    <property type="term" value="C:cytoplasm"/>
    <property type="evidence" value="ECO:0007669"/>
    <property type="project" value="UniProtKB-SubCell"/>
</dbReference>
<keyword evidence="4 9" id="KW-0547">Nucleotide-binding</keyword>
<dbReference type="GO" id="GO:0006427">
    <property type="term" value="P:histidyl-tRNA aminoacylation"/>
    <property type="evidence" value="ECO:0007669"/>
    <property type="project" value="UniProtKB-UniRule"/>
</dbReference>
<accession>A0AA44Q614</accession>
<comment type="subcellular location">
    <subcellularLocation>
        <location evidence="9">Cytoplasm</location>
    </subcellularLocation>
</comment>
<keyword evidence="3 9" id="KW-0436">Ligase</keyword>
<feature type="binding site" evidence="10">
    <location>
        <position position="127"/>
    </location>
    <ligand>
        <name>L-histidine</name>
        <dbReference type="ChEBI" id="CHEBI:57595"/>
    </ligand>
</feature>
<dbReference type="Pfam" id="PF13393">
    <property type="entry name" value="tRNA-synt_His"/>
    <property type="match status" value="1"/>
</dbReference>
<comment type="catalytic activity">
    <reaction evidence="8 9">
        <text>tRNA(His) + L-histidine + ATP = L-histidyl-tRNA(His) + AMP + diphosphate + H(+)</text>
        <dbReference type="Rhea" id="RHEA:17313"/>
        <dbReference type="Rhea" id="RHEA-COMP:9665"/>
        <dbReference type="Rhea" id="RHEA-COMP:9689"/>
        <dbReference type="ChEBI" id="CHEBI:15378"/>
        <dbReference type="ChEBI" id="CHEBI:30616"/>
        <dbReference type="ChEBI" id="CHEBI:33019"/>
        <dbReference type="ChEBI" id="CHEBI:57595"/>
        <dbReference type="ChEBI" id="CHEBI:78442"/>
        <dbReference type="ChEBI" id="CHEBI:78527"/>
        <dbReference type="ChEBI" id="CHEBI:456215"/>
        <dbReference type="EC" id="6.1.1.21"/>
    </reaction>
</comment>
<dbReference type="GO" id="GO:0140096">
    <property type="term" value="F:catalytic activity, acting on a protein"/>
    <property type="evidence" value="ECO:0007669"/>
    <property type="project" value="UniProtKB-ARBA"/>
</dbReference>
<dbReference type="PANTHER" id="PTHR11476:SF7">
    <property type="entry name" value="HISTIDINE--TRNA LIGASE"/>
    <property type="match status" value="1"/>
</dbReference>
<evidence type="ECO:0000256" key="6">
    <source>
        <dbReference type="ARBA" id="ARBA00022917"/>
    </source>
</evidence>
<dbReference type="InterPro" id="IPR041715">
    <property type="entry name" value="HisRS-like_core"/>
</dbReference>
<evidence type="ECO:0000256" key="2">
    <source>
        <dbReference type="ARBA" id="ARBA00022490"/>
    </source>
</evidence>
<dbReference type="GO" id="GO:0005524">
    <property type="term" value="F:ATP binding"/>
    <property type="evidence" value="ECO:0007669"/>
    <property type="project" value="UniProtKB-UniRule"/>
</dbReference>
<evidence type="ECO:0000313" key="12">
    <source>
        <dbReference type="EMBL" id="PFR89731.1"/>
    </source>
</evidence>
<feature type="domain" description="Aminoacyl-transfer RNA synthetases class-II family profile" evidence="11">
    <location>
        <begin position="1"/>
        <end position="417"/>
    </location>
</feature>
<comment type="caution">
    <text evidence="12">The sequence shown here is derived from an EMBL/GenBank/DDBJ whole genome shotgun (WGS) entry which is preliminary data.</text>
</comment>
<evidence type="ECO:0000256" key="3">
    <source>
        <dbReference type="ARBA" id="ARBA00022598"/>
    </source>
</evidence>
<dbReference type="InterPro" id="IPR036621">
    <property type="entry name" value="Anticodon-bd_dom_sf"/>
</dbReference>
<evidence type="ECO:0000256" key="4">
    <source>
        <dbReference type="ARBA" id="ARBA00022741"/>
    </source>
</evidence>
<dbReference type="NCBIfam" id="TIGR00442">
    <property type="entry name" value="hisS"/>
    <property type="match status" value="1"/>
</dbReference>
<keyword evidence="6 9" id="KW-0648">Protein biosynthesis</keyword>
<evidence type="ECO:0000256" key="7">
    <source>
        <dbReference type="ARBA" id="ARBA00023146"/>
    </source>
</evidence>
<evidence type="ECO:0000256" key="5">
    <source>
        <dbReference type="ARBA" id="ARBA00022840"/>
    </source>
</evidence>
<dbReference type="InterPro" id="IPR004516">
    <property type="entry name" value="HisRS/HisZ"/>
</dbReference>
<dbReference type="Gene3D" id="3.30.930.10">
    <property type="entry name" value="Bira Bifunctional Protein, Domain 2"/>
    <property type="match status" value="1"/>
</dbReference>
<protein>
    <recommendedName>
        <fullName evidence="9">Histidine--tRNA ligase</fullName>
        <ecNumber evidence="9">6.1.1.21</ecNumber>
    </recommendedName>
    <alternativeName>
        <fullName evidence="9">Histidyl-tRNA synthetase</fullName>
        <shortName evidence="9">HisRS</shortName>
    </alternativeName>
</protein>
<dbReference type="CDD" id="cd00773">
    <property type="entry name" value="HisRS-like_core"/>
    <property type="match status" value="1"/>
</dbReference>
<dbReference type="PROSITE" id="PS50862">
    <property type="entry name" value="AA_TRNA_LIGASE_II"/>
    <property type="match status" value="1"/>
</dbReference>
<reference evidence="12 13" key="1">
    <citation type="submission" date="2017-09" db="EMBL/GenBank/DDBJ databases">
        <title>Large-scale bioinformatics analysis of Bacillus genomes uncovers conserved roles of natural products in bacterial physiology.</title>
        <authorList>
            <consortium name="Agbiome Team Llc"/>
            <person name="Bleich R.M."/>
            <person name="Grubbs K.J."/>
            <person name="Santa Maria K.C."/>
            <person name="Allen S.E."/>
            <person name="Farag S."/>
            <person name="Shank E.A."/>
            <person name="Bowers A."/>
        </authorList>
    </citation>
    <scope>NUCLEOTIDE SEQUENCE [LARGE SCALE GENOMIC DNA]</scope>
    <source>
        <strain evidence="12 13">AFS067272</strain>
    </source>
</reference>
<dbReference type="GO" id="GO:0016740">
    <property type="term" value="F:transferase activity"/>
    <property type="evidence" value="ECO:0007669"/>
    <property type="project" value="UniProtKB-ARBA"/>
</dbReference>
<dbReference type="InterPro" id="IPR015807">
    <property type="entry name" value="His-tRNA-ligase"/>
</dbReference>
<keyword evidence="5 9" id="KW-0067">ATP-binding</keyword>
<evidence type="ECO:0000256" key="9">
    <source>
        <dbReference type="HAMAP-Rule" id="MF_00127"/>
    </source>
</evidence>
<dbReference type="InterPro" id="IPR006195">
    <property type="entry name" value="aa-tRNA-synth_II"/>
</dbReference>
<dbReference type="SUPFAM" id="SSF55681">
    <property type="entry name" value="Class II aaRS and biotin synthetases"/>
    <property type="match status" value="1"/>
</dbReference>
<dbReference type="InterPro" id="IPR004154">
    <property type="entry name" value="Anticodon-bd"/>
</dbReference>
<organism evidence="12 13">
    <name type="scientific">Bacillus cereus</name>
    <dbReference type="NCBI Taxonomy" id="1396"/>
    <lineage>
        <taxon>Bacteria</taxon>
        <taxon>Bacillati</taxon>
        <taxon>Bacillota</taxon>
        <taxon>Bacilli</taxon>
        <taxon>Bacillales</taxon>
        <taxon>Bacillaceae</taxon>
        <taxon>Bacillus</taxon>
        <taxon>Bacillus cereus group</taxon>
    </lineage>
</organism>
<dbReference type="EMBL" id="NVBO01000310">
    <property type="protein sequence ID" value="PFR89731.1"/>
    <property type="molecule type" value="Genomic_DNA"/>
</dbReference>
<evidence type="ECO:0000256" key="8">
    <source>
        <dbReference type="ARBA" id="ARBA00047639"/>
    </source>
</evidence>
<evidence type="ECO:0000256" key="10">
    <source>
        <dbReference type="PIRSR" id="PIRSR001549-1"/>
    </source>
</evidence>
<dbReference type="InterPro" id="IPR045864">
    <property type="entry name" value="aa-tRNA-synth_II/BPL/LPL"/>
</dbReference>
<dbReference type="GO" id="GO:0004821">
    <property type="term" value="F:histidine-tRNA ligase activity"/>
    <property type="evidence" value="ECO:0007669"/>
    <property type="project" value="UniProtKB-UniRule"/>
</dbReference>
<dbReference type="HAMAP" id="MF_00127">
    <property type="entry name" value="His_tRNA_synth"/>
    <property type="match status" value="1"/>
</dbReference>
<evidence type="ECO:0000313" key="13">
    <source>
        <dbReference type="Proteomes" id="UP000226357"/>
    </source>
</evidence>
<dbReference type="SUPFAM" id="SSF52954">
    <property type="entry name" value="Class II aaRS ABD-related"/>
    <property type="match status" value="1"/>
</dbReference>
<proteinExistence type="inferred from homology"/>
<feature type="binding site" evidence="10">
    <location>
        <position position="123"/>
    </location>
    <ligand>
        <name>L-histidine</name>
        <dbReference type="ChEBI" id="CHEBI:57595"/>
    </ligand>
</feature>